<reference evidence="2 3" key="1">
    <citation type="journal article" date="2024" name="Nat. Commun.">
        <title>Phylogenomics reveals the evolutionary origins of lichenization in chlorophyte algae.</title>
        <authorList>
            <person name="Puginier C."/>
            <person name="Libourel C."/>
            <person name="Otte J."/>
            <person name="Skaloud P."/>
            <person name="Haon M."/>
            <person name="Grisel S."/>
            <person name="Petersen M."/>
            <person name="Berrin J.G."/>
            <person name="Delaux P.M."/>
            <person name="Dal Grande F."/>
            <person name="Keller J."/>
        </authorList>
    </citation>
    <scope>NUCLEOTIDE SEQUENCE [LARGE SCALE GENOMIC DNA]</scope>
    <source>
        <strain evidence="2 3">SAG 2036</strain>
    </source>
</reference>
<organism evidence="2 3">
    <name type="scientific">Symbiochloris irregularis</name>
    <dbReference type="NCBI Taxonomy" id="706552"/>
    <lineage>
        <taxon>Eukaryota</taxon>
        <taxon>Viridiplantae</taxon>
        <taxon>Chlorophyta</taxon>
        <taxon>core chlorophytes</taxon>
        <taxon>Trebouxiophyceae</taxon>
        <taxon>Trebouxiales</taxon>
        <taxon>Trebouxiaceae</taxon>
        <taxon>Symbiochloris</taxon>
    </lineage>
</organism>
<keyword evidence="1" id="KW-1133">Transmembrane helix</keyword>
<comment type="caution">
    <text evidence="2">The sequence shown here is derived from an EMBL/GenBank/DDBJ whole genome shotgun (WGS) entry which is preliminary data.</text>
</comment>
<name>A0AAW1P0Q6_9CHLO</name>
<dbReference type="Proteomes" id="UP001465755">
    <property type="component" value="Unassembled WGS sequence"/>
</dbReference>
<proteinExistence type="predicted"/>
<gene>
    <name evidence="2" type="ORF">WJX73_007696</name>
</gene>
<evidence type="ECO:0000256" key="1">
    <source>
        <dbReference type="SAM" id="Phobius"/>
    </source>
</evidence>
<evidence type="ECO:0000313" key="2">
    <source>
        <dbReference type="EMBL" id="KAK9803845.1"/>
    </source>
</evidence>
<accession>A0AAW1P0Q6</accession>
<keyword evidence="3" id="KW-1185">Reference proteome</keyword>
<keyword evidence="1" id="KW-0812">Transmembrane</keyword>
<evidence type="ECO:0000313" key="3">
    <source>
        <dbReference type="Proteomes" id="UP001465755"/>
    </source>
</evidence>
<sequence length="208" mass="23582">MQGTPFYSREPRYADITDAHEYAKLLKDEGQLTGAALRSVNSAADEWLGYELPVQPRCQHQTEWWHLLLMLLAGSFICLKGSPWGGLKYICAGASMLVVFVAPIVDRQLLEPQLTAYFRRKVKWCRDERNAACMRSVRDTILPKLGSSHAFGGPGFYGVASIFFVLTALLKVFWSSHGLPEDSEVYFLYLGNFMYTWEIFDVVAPVTR</sequence>
<feature type="transmembrane region" description="Helical" evidence="1">
    <location>
        <begin position="186"/>
        <end position="206"/>
    </location>
</feature>
<dbReference type="EMBL" id="JALJOQ010000055">
    <property type="protein sequence ID" value="KAK9803845.1"/>
    <property type="molecule type" value="Genomic_DNA"/>
</dbReference>
<feature type="transmembrane region" description="Helical" evidence="1">
    <location>
        <begin position="155"/>
        <end position="174"/>
    </location>
</feature>
<protein>
    <submittedName>
        <fullName evidence="2">Uncharacterized protein</fullName>
    </submittedName>
</protein>
<dbReference type="AlphaFoldDB" id="A0AAW1P0Q6"/>
<keyword evidence="1" id="KW-0472">Membrane</keyword>